<dbReference type="PANTHER" id="PTHR43214:SF41">
    <property type="entry name" value="NITRATE_NITRITE RESPONSE REGULATOR PROTEIN NARP"/>
    <property type="match status" value="1"/>
</dbReference>
<dbReference type="AlphaFoldDB" id="A0A7W7Q3A8"/>
<evidence type="ECO:0000313" key="8">
    <source>
        <dbReference type="Proteomes" id="UP000520767"/>
    </source>
</evidence>
<dbReference type="InterPro" id="IPR058245">
    <property type="entry name" value="NreC/VraR/RcsB-like_REC"/>
</dbReference>
<dbReference type="InterPro" id="IPR000792">
    <property type="entry name" value="Tscrpt_reg_LuxR_C"/>
</dbReference>
<dbReference type="InterPro" id="IPR001789">
    <property type="entry name" value="Sig_transdc_resp-reg_receiver"/>
</dbReference>
<dbReference type="SMART" id="SM00448">
    <property type="entry name" value="REC"/>
    <property type="match status" value="1"/>
</dbReference>
<dbReference type="Gene3D" id="1.10.10.10">
    <property type="entry name" value="Winged helix-like DNA-binding domain superfamily/Winged helix DNA-binding domain"/>
    <property type="match status" value="1"/>
</dbReference>
<dbReference type="InterPro" id="IPR039420">
    <property type="entry name" value="WalR-like"/>
</dbReference>
<proteinExistence type="predicted"/>
<keyword evidence="1 5" id="KW-0597">Phosphoprotein</keyword>
<organism evidence="7 8">
    <name type="scientific">Actinophytocola algeriensis</name>
    <dbReference type="NCBI Taxonomy" id="1768010"/>
    <lineage>
        <taxon>Bacteria</taxon>
        <taxon>Bacillati</taxon>
        <taxon>Actinomycetota</taxon>
        <taxon>Actinomycetes</taxon>
        <taxon>Pseudonocardiales</taxon>
        <taxon>Pseudonocardiaceae</taxon>
    </lineage>
</organism>
<reference evidence="7 8" key="1">
    <citation type="submission" date="2020-08" db="EMBL/GenBank/DDBJ databases">
        <title>Genomic Encyclopedia of Type Strains, Phase III (KMG-III): the genomes of soil and plant-associated and newly described type strains.</title>
        <authorList>
            <person name="Whitman W."/>
        </authorList>
    </citation>
    <scope>NUCLEOTIDE SEQUENCE [LARGE SCALE GENOMIC DNA]</scope>
    <source>
        <strain evidence="7 8">CECT 8960</strain>
    </source>
</reference>
<keyword evidence="3 7" id="KW-0238">DNA-binding</keyword>
<dbReference type="Pfam" id="PF00072">
    <property type="entry name" value="Response_reg"/>
    <property type="match status" value="1"/>
</dbReference>
<dbReference type="SUPFAM" id="SSF52172">
    <property type="entry name" value="CheY-like"/>
    <property type="match status" value="1"/>
</dbReference>
<dbReference type="Proteomes" id="UP000520767">
    <property type="component" value="Unassembled WGS sequence"/>
</dbReference>
<gene>
    <name evidence="7" type="ORF">FHR82_002146</name>
</gene>
<dbReference type="InterPro" id="IPR011006">
    <property type="entry name" value="CheY-like_superfamily"/>
</dbReference>
<dbReference type="SUPFAM" id="SSF46894">
    <property type="entry name" value="C-terminal effector domain of the bipartite response regulators"/>
    <property type="match status" value="1"/>
</dbReference>
<feature type="domain" description="Response regulatory" evidence="6">
    <location>
        <begin position="165"/>
        <end position="280"/>
    </location>
</feature>
<dbReference type="GO" id="GO:0006355">
    <property type="term" value="P:regulation of DNA-templated transcription"/>
    <property type="evidence" value="ECO:0007669"/>
    <property type="project" value="InterPro"/>
</dbReference>
<dbReference type="PROSITE" id="PS50110">
    <property type="entry name" value="RESPONSE_REGULATORY"/>
    <property type="match status" value="1"/>
</dbReference>
<dbReference type="EMBL" id="JACHJQ010000002">
    <property type="protein sequence ID" value="MBB4905929.1"/>
    <property type="molecule type" value="Genomic_DNA"/>
</dbReference>
<name>A0A7W7Q3A8_9PSEU</name>
<dbReference type="InterPro" id="IPR016032">
    <property type="entry name" value="Sig_transdc_resp-reg_C-effctor"/>
</dbReference>
<evidence type="ECO:0000256" key="4">
    <source>
        <dbReference type="ARBA" id="ARBA00023163"/>
    </source>
</evidence>
<dbReference type="Pfam" id="PF00196">
    <property type="entry name" value="GerE"/>
    <property type="match status" value="1"/>
</dbReference>
<protein>
    <submittedName>
        <fullName evidence="7">DNA-binding NarL/FixJ family response regulator</fullName>
    </submittedName>
</protein>
<accession>A0A7W7Q3A8</accession>
<sequence length="375" mass="40187">MDDLAAALGRLTDAFPADLGPAADPFERNDLFDNLVYHGNWAVDSEQAAFVSRMVAWAPRTMRLCIDGHFSPPRRRSARPVRRGAMAGVAAHVVRVGYGQSRASHGFYSATAPSRNRRAVPGLEAHARKGKLRDDITGGRNPVCARCSWSGGGRVASGTEVAGLTAVIVDDHPAVRAGVGQWLTEGTPPVTVVAEGADVRVAWLGRGADADVVILDLNLGGPAPVLGDLRRLVDAGRRVVVYSMRADDSIALQCLELGAHCYLTKIEGAAHLVKAVHAAAWNKPYTPPSLAGALAGDRSERRPALSSREIEVLIEWFQSESKEFVAHRLGISPSTVNSHLERIRVKYTQIGREAPSKVALAARAIEDGLINLDDL</sequence>
<keyword evidence="8" id="KW-1185">Reference proteome</keyword>
<dbReference type="GO" id="GO:0000160">
    <property type="term" value="P:phosphorelay signal transduction system"/>
    <property type="evidence" value="ECO:0007669"/>
    <property type="project" value="InterPro"/>
</dbReference>
<evidence type="ECO:0000256" key="3">
    <source>
        <dbReference type="ARBA" id="ARBA00023125"/>
    </source>
</evidence>
<dbReference type="GO" id="GO:0003677">
    <property type="term" value="F:DNA binding"/>
    <property type="evidence" value="ECO:0007669"/>
    <property type="project" value="UniProtKB-KW"/>
</dbReference>
<dbReference type="InterPro" id="IPR036388">
    <property type="entry name" value="WH-like_DNA-bd_sf"/>
</dbReference>
<feature type="modified residue" description="4-aspartylphosphate" evidence="5">
    <location>
        <position position="216"/>
    </location>
</feature>
<dbReference type="CDD" id="cd17535">
    <property type="entry name" value="REC_NarL-like"/>
    <property type="match status" value="1"/>
</dbReference>
<dbReference type="PANTHER" id="PTHR43214">
    <property type="entry name" value="TWO-COMPONENT RESPONSE REGULATOR"/>
    <property type="match status" value="1"/>
</dbReference>
<keyword evidence="4" id="KW-0804">Transcription</keyword>
<dbReference type="Gene3D" id="3.40.50.2300">
    <property type="match status" value="1"/>
</dbReference>
<evidence type="ECO:0000256" key="1">
    <source>
        <dbReference type="ARBA" id="ARBA00022553"/>
    </source>
</evidence>
<keyword evidence="2" id="KW-0805">Transcription regulation</keyword>
<evidence type="ECO:0000256" key="2">
    <source>
        <dbReference type="ARBA" id="ARBA00023015"/>
    </source>
</evidence>
<evidence type="ECO:0000313" key="7">
    <source>
        <dbReference type="EMBL" id="MBB4905929.1"/>
    </source>
</evidence>
<comment type="caution">
    <text evidence="7">The sequence shown here is derived from an EMBL/GenBank/DDBJ whole genome shotgun (WGS) entry which is preliminary data.</text>
</comment>
<evidence type="ECO:0000259" key="6">
    <source>
        <dbReference type="PROSITE" id="PS50110"/>
    </source>
</evidence>
<evidence type="ECO:0000256" key="5">
    <source>
        <dbReference type="PROSITE-ProRule" id="PRU00169"/>
    </source>
</evidence>